<dbReference type="PROSITE" id="PS51450">
    <property type="entry name" value="LRR"/>
    <property type="match status" value="1"/>
</dbReference>
<dbReference type="PANTHER" id="PTHR24111">
    <property type="entry name" value="LEUCINE-RICH REPEAT-CONTAINING PROTEIN 34"/>
    <property type="match status" value="1"/>
</dbReference>
<dbReference type="Proteomes" id="UP000789759">
    <property type="component" value="Unassembled WGS sequence"/>
</dbReference>
<dbReference type="AlphaFoldDB" id="A0A9N9J4Q9"/>
<comment type="caution">
    <text evidence="2">The sequence shown here is derived from an EMBL/GenBank/DDBJ whole genome shotgun (WGS) entry which is preliminary data.</text>
</comment>
<dbReference type="InterPro" id="IPR052201">
    <property type="entry name" value="LRR-containing_regulator"/>
</dbReference>
<keyword evidence="1" id="KW-0677">Repeat</keyword>
<name>A0A9N9J4Q9_9GLOM</name>
<evidence type="ECO:0000256" key="1">
    <source>
        <dbReference type="ARBA" id="ARBA00022737"/>
    </source>
</evidence>
<dbReference type="Gene3D" id="3.80.10.10">
    <property type="entry name" value="Ribonuclease Inhibitor"/>
    <property type="match status" value="1"/>
</dbReference>
<evidence type="ECO:0000313" key="2">
    <source>
        <dbReference type="EMBL" id="CAG8763793.1"/>
    </source>
</evidence>
<dbReference type="SUPFAM" id="SSF52047">
    <property type="entry name" value="RNI-like"/>
    <property type="match status" value="1"/>
</dbReference>
<dbReference type="InterPro" id="IPR001611">
    <property type="entry name" value="Leu-rich_rpt"/>
</dbReference>
<gene>
    <name evidence="2" type="ORF">CPELLU_LOCUS15478</name>
</gene>
<dbReference type="EMBL" id="CAJVQA010020448">
    <property type="protein sequence ID" value="CAG8763793.1"/>
    <property type="molecule type" value="Genomic_DNA"/>
</dbReference>
<dbReference type="PANTHER" id="PTHR24111:SF0">
    <property type="entry name" value="LEUCINE-RICH REPEAT-CONTAINING PROTEIN"/>
    <property type="match status" value="1"/>
</dbReference>
<protein>
    <submittedName>
        <fullName evidence="2">3559_t:CDS:1</fullName>
    </submittedName>
</protein>
<accession>A0A9N9J4Q9</accession>
<reference evidence="2" key="1">
    <citation type="submission" date="2021-06" db="EMBL/GenBank/DDBJ databases">
        <authorList>
            <person name="Kallberg Y."/>
            <person name="Tangrot J."/>
            <person name="Rosling A."/>
        </authorList>
    </citation>
    <scope>NUCLEOTIDE SEQUENCE</scope>
    <source>
        <strain evidence="2">FL966</strain>
    </source>
</reference>
<dbReference type="Pfam" id="PF13516">
    <property type="entry name" value="LRR_6"/>
    <property type="match status" value="2"/>
</dbReference>
<keyword evidence="3" id="KW-1185">Reference proteome</keyword>
<organism evidence="2 3">
    <name type="scientific">Cetraspora pellucida</name>
    <dbReference type="NCBI Taxonomy" id="1433469"/>
    <lineage>
        <taxon>Eukaryota</taxon>
        <taxon>Fungi</taxon>
        <taxon>Fungi incertae sedis</taxon>
        <taxon>Mucoromycota</taxon>
        <taxon>Glomeromycotina</taxon>
        <taxon>Glomeromycetes</taxon>
        <taxon>Diversisporales</taxon>
        <taxon>Gigasporaceae</taxon>
        <taxon>Cetraspora</taxon>
    </lineage>
</organism>
<sequence>MIRVHYSNIHPTLHLLILRQCLTIYDVQVNLTNILNKCSTLTSLKLFNKSNSEELKALVTTLNKDIMLADLDLSGNLLDSKGGKEIAKALYKNITLKLLDISDNQIGSIAGMAFAKNLHQN</sequence>
<evidence type="ECO:0000313" key="3">
    <source>
        <dbReference type="Proteomes" id="UP000789759"/>
    </source>
</evidence>
<dbReference type="InterPro" id="IPR032675">
    <property type="entry name" value="LRR_dom_sf"/>
</dbReference>
<dbReference type="OrthoDB" id="120976at2759"/>
<feature type="non-terminal residue" evidence="2">
    <location>
        <position position="1"/>
    </location>
</feature>
<proteinExistence type="predicted"/>